<evidence type="ECO:0000313" key="23">
    <source>
        <dbReference type="Proteomes" id="UP001597299"/>
    </source>
</evidence>
<keyword evidence="10 21" id="KW-1133">Transmembrane helix</keyword>
<feature type="transmembrane region" description="Helical" evidence="21">
    <location>
        <begin position="20"/>
        <end position="39"/>
    </location>
</feature>
<evidence type="ECO:0000256" key="7">
    <source>
        <dbReference type="ARBA" id="ARBA00022692"/>
    </source>
</evidence>
<feature type="transmembrane region" description="Helical" evidence="21">
    <location>
        <begin position="178"/>
        <end position="209"/>
    </location>
</feature>
<dbReference type="Proteomes" id="UP001597299">
    <property type="component" value="Unassembled WGS sequence"/>
</dbReference>
<keyword evidence="11 21" id="KW-0472">Membrane</keyword>
<feature type="transmembrane region" description="Helical" evidence="21">
    <location>
        <begin position="59"/>
        <end position="77"/>
    </location>
</feature>
<comment type="similarity">
    <text evidence="16">Belongs to the SEDS family. FtsW subfamily.</text>
</comment>
<evidence type="ECO:0000256" key="6">
    <source>
        <dbReference type="ARBA" id="ARBA00022679"/>
    </source>
</evidence>
<feature type="transmembrane region" description="Helical" evidence="21">
    <location>
        <begin position="341"/>
        <end position="362"/>
    </location>
</feature>
<name>A0ABW4YSF1_9HYPH</name>
<feature type="transmembrane region" description="Helical" evidence="21">
    <location>
        <begin position="84"/>
        <end position="103"/>
    </location>
</feature>
<dbReference type="RefSeq" id="WP_213354294.1">
    <property type="nucleotide sequence ID" value="NZ_JAHBGB010000041.1"/>
</dbReference>
<evidence type="ECO:0000256" key="2">
    <source>
        <dbReference type="ARBA" id="ARBA00004752"/>
    </source>
</evidence>
<gene>
    <name evidence="22" type="primary">ftsW</name>
    <name evidence="22" type="ORF">ACFSNC_02530</name>
</gene>
<dbReference type="EMBL" id="JBHUHD010000001">
    <property type="protein sequence ID" value="MFD2139269.1"/>
    <property type="molecule type" value="Genomic_DNA"/>
</dbReference>
<proteinExistence type="inferred from homology"/>
<keyword evidence="23" id="KW-1185">Reference proteome</keyword>
<comment type="subcellular location">
    <subcellularLocation>
        <location evidence="1">Cell membrane</location>
        <topology evidence="1">Multi-pass membrane protein</topology>
    </subcellularLocation>
</comment>
<evidence type="ECO:0000256" key="9">
    <source>
        <dbReference type="ARBA" id="ARBA00022984"/>
    </source>
</evidence>
<dbReference type="EC" id="2.4.99.28" evidence="19"/>
<keyword evidence="7 21" id="KW-0812">Transmembrane</keyword>
<keyword evidence="13" id="KW-0961">Cell wall biogenesis/degradation</keyword>
<dbReference type="Pfam" id="PF01098">
    <property type="entry name" value="FTSW_RODA_SPOVE"/>
    <property type="match status" value="1"/>
</dbReference>
<keyword evidence="8" id="KW-0133">Cell shape</keyword>
<feature type="transmembrane region" description="Helical" evidence="21">
    <location>
        <begin position="308"/>
        <end position="329"/>
    </location>
</feature>
<keyword evidence="6" id="KW-0808">Transferase</keyword>
<evidence type="ECO:0000256" key="18">
    <source>
        <dbReference type="ARBA" id="ARBA00041418"/>
    </source>
</evidence>
<reference evidence="23" key="1">
    <citation type="journal article" date="2019" name="Int. J. Syst. Evol. Microbiol.">
        <title>The Global Catalogue of Microorganisms (GCM) 10K type strain sequencing project: providing services to taxonomists for standard genome sequencing and annotation.</title>
        <authorList>
            <consortium name="The Broad Institute Genomics Platform"/>
            <consortium name="The Broad Institute Genome Sequencing Center for Infectious Disease"/>
            <person name="Wu L."/>
            <person name="Ma J."/>
        </authorList>
    </citation>
    <scope>NUCLEOTIDE SEQUENCE [LARGE SCALE GENOMIC DNA]</scope>
    <source>
        <strain evidence="23">CCM 7435</strain>
    </source>
</reference>
<comment type="pathway">
    <text evidence="2">Cell wall biogenesis; peptidoglycan biosynthesis.</text>
</comment>
<dbReference type="PANTHER" id="PTHR30474:SF2">
    <property type="entry name" value="PEPTIDOGLYCAN GLYCOSYLTRANSFERASE FTSW-RELATED"/>
    <property type="match status" value="1"/>
</dbReference>
<keyword evidence="4" id="KW-0132">Cell division</keyword>
<evidence type="ECO:0000256" key="19">
    <source>
        <dbReference type="ARBA" id="ARBA00044770"/>
    </source>
</evidence>
<evidence type="ECO:0000313" key="22">
    <source>
        <dbReference type="EMBL" id="MFD2139269.1"/>
    </source>
</evidence>
<evidence type="ECO:0000256" key="21">
    <source>
        <dbReference type="SAM" id="Phobius"/>
    </source>
</evidence>
<keyword evidence="9" id="KW-0573">Peptidoglycan synthesis</keyword>
<keyword evidence="3" id="KW-1003">Cell membrane</keyword>
<comment type="catalytic activity">
    <reaction evidence="20">
        <text>[GlcNAc-(1-&gt;4)-Mur2Ac(oyl-L-Ala-gamma-D-Glu-L-Lys-D-Ala-D-Ala)](n)-di-trans,octa-cis-undecaprenyl diphosphate + beta-D-GlcNAc-(1-&gt;4)-Mur2Ac(oyl-L-Ala-gamma-D-Glu-L-Lys-D-Ala-D-Ala)-di-trans,octa-cis-undecaprenyl diphosphate = [GlcNAc-(1-&gt;4)-Mur2Ac(oyl-L-Ala-gamma-D-Glu-L-Lys-D-Ala-D-Ala)](n+1)-di-trans,octa-cis-undecaprenyl diphosphate + di-trans,octa-cis-undecaprenyl diphosphate + H(+)</text>
        <dbReference type="Rhea" id="RHEA:23708"/>
        <dbReference type="Rhea" id="RHEA-COMP:9602"/>
        <dbReference type="Rhea" id="RHEA-COMP:9603"/>
        <dbReference type="ChEBI" id="CHEBI:15378"/>
        <dbReference type="ChEBI" id="CHEBI:58405"/>
        <dbReference type="ChEBI" id="CHEBI:60033"/>
        <dbReference type="ChEBI" id="CHEBI:78435"/>
        <dbReference type="EC" id="2.4.99.28"/>
    </reaction>
</comment>
<evidence type="ECO:0000256" key="1">
    <source>
        <dbReference type="ARBA" id="ARBA00004651"/>
    </source>
</evidence>
<organism evidence="22 23">
    <name type="scientific">Ancylobacter oerskovii</name>
    <dbReference type="NCBI Taxonomy" id="459519"/>
    <lineage>
        <taxon>Bacteria</taxon>
        <taxon>Pseudomonadati</taxon>
        <taxon>Pseudomonadota</taxon>
        <taxon>Alphaproteobacteria</taxon>
        <taxon>Hyphomicrobiales</taxon>
        <taxon>Xanthobacteraceae</taxon>
        <taxon>Ancylobacter</taxon>
    </lineage>
</organism>
<dbReference type="InterPro" id="IPR001182">
    <property type="entry name" value="FtsW/RodA"/>
</dbReference>
<evidence type="ECO:0000256" key="16">
    <source>
        <dbReference type="ARBA" id="ARBA00038053"/>
    </source>
</evidence>
<evidence type="ECO:0000256" key="10">
    <source>
        <dbReference type="ARBA" id="ARBA00022989"/>
    </source>
</evidence>
<accession>A0ABW4YSF1</accession>
<evidence type="ECO:0000256" key="13">
    <source>
        <dbReference type="ARBA" id="ARBA00023316"/>
    </source>
</evidence>
<sequence length="393" mass="42654">MISRAERTVVGEWWWTVDRLLLGALAALMIIGIVLALAASPPVAARLGIADPFHFVNRQVMFLLPALIVLIGTSFLSPKHIRRVSLVLFVVFLGLIFATLVFGPEVKGARRWLNIGPVALQPSEFIKPSFVIIAAWLFSESVRRPEMPGQIMAVALLGSVITPLVLQPDFGQTMLISLVWGGLFFLAGLRMIWVFGLGGVGATGLFLAYQLVPHVTKRIDRFLDPESGDTYQIDLATDSFLNGGWFGQGPGEGTFKKMLPDGHTDFIFSVAAEEFGAVLCLMIAALFAFIVLRALTRAMHDEDPFVRFAVAGLAMLFGLQSCINMMVNLHMMPAKGMTLPFVSYGGSSLISLAFGMGMLLALTRRRPRSATLAELERFGTRLGSPASPAPASA</sequence>
<keyword evidence="12" id="KW-0131">Cell cycle</keyword>
<dbReference type="NCBIfam" id="TIGR02614">
    <property type="entry name" value="ftsW"/>
    <property type="match status" value="1"/>
</dbReference>
<feature type="transmembrane region" description="Helical" evidence="21">
    <location>
        <begin position="275"/>
        <end position="296"/>
    </location>
</feature>
<evidence type="ECO:0000256" key="17">
    <source>
        <dbReference type="ARBA" id="ARBA00041185"/>
    </source>
</evidence>
<dbReference type="InterPro" id="IPR013437">
    <property type="entry name" value="FtsW"/>
</dbReference>
<protein>
    <recommendedName>
        <fullName evidence="17">Probable peptidoglycan glycosyltransferase FtsW</fullName>
        <ecNumber evidence="19">2.4.99.28</ecNumber>
    </recommendedName>
    <alternativeName>
        <fullName evidence="18">Cell division protein FtsW</fullName>
    </alternativeName>
    <alternativeName>
        <fullName evidence="15">Cell wall polymerase</fullName>
    </alternativeName>
    <alternativeName>
        <fullName evidence="14">Peptidoglycan polymerase</fullName>
    </alternativeName>
</protein>
<dbReference type="PANTHER" id="PTHR30474">
    <property type="entry name" value="CELL CYCLE PROTEIN"/>
    <property type="match status" value="1"/>
</dbReference>
<comment type="caution">
    <text evidence="22">The sequence shown here is derived from an EMBL/GenBank/DDBJ whole genome shotgun (WGS) entry which is preliminary data.</text>
</comment>
<evidence type="ECO:0000256" key="4">
    <source>
        <dbReference type="ARBA" id="ARBA00022618"/>
    </source>
</evidence>
<evidence type="ECO:0000256" key="3">
    <source>
        <dbReference type="ARBA" id="ARBA00022475"/>
    </source>
</evidence>
<evidence type="ECO:0000256" key="15">
    <source>
        <dbReference type="ARBA" id="ARBA00033270"/>
    </source>
</evidence>
<evidence type="ECO:0000256" key="8">
    <source>
        <dbReference type="ARBA" id="ARBA00022960"/>
    </source>
</evidence>
<evidence type="ECO:0000256" key="5">
    <source>
        <dbReference type="ARBA" id="ARBA00022676"/>
    </source>
</evidence>
<keyword evidence="5" id="KW-0328">Glycosyltransferase</keyword>
<evidence type="ECO:0000256" key="14">
    <source>
        <dbReference type="ARBA" id="ARBA00032370"/>
    </source>
</evidence>
<evidence type="ECO:0000256" key="11">
    <source>
        <dbReference type="ARBA" id="ARBA00023136"/>
    </source>
</evidence>
<evidence type="ECO:0000256" key="20">
    <source>
        <dbReference type="ARBA" id="ARBA00049902"/>
    </source>
</evidence>
<evidence type="ECO:0000256" key="12">
    <source>
        <dbReference type="ARBA" id="ARBA00023306"/>
    </source>
</evidence>